<feature type="domain" description="Glycosyl transferase family 1" evidence="2">
    <location>
        <begin position="157"/>
        <end position="316"/>
    </location>
</feature>
<dbReference type="InterPro" id="IPR001296">
    <property type="entry name" value="Glyco_trans_1"/>
</dbReference>
<dbReference type="PANTHER" id="PTHR46401">
    <property type="entry name" value="GLYCOSYLTRANSFERASE WBBK-RELATED"/>
    <property type="match status" value="1"/>
</dbReference>
<dbReference type="SUPFAM" id="SSF53756">
    <property type="entry name" value="UDP-Glycosyltransferase/glycogen phosphorylase"/>
    <property type="match status" value="1"/>
</dbReference>
<dbReference type="CDD" id="cd03809">
    <property type="entry name" value="GT4_MtfB-like"/>
    <property type="match status" value="1"/>
</dbReference>
<organism evidence="4">
    <name type="scientific">marine metagenome</name>
    <dbReference type="NCBI Taxonomy" id="408172"/>
    <lineage>
        <taxon>unclassified sequences</taxon>
        <taxon>metagenomes</taxon>
        <taxon>ecological metagenomes</taxon>
    </lineage>
</organism>
<dbReference type="EMBL" id="UINC01003067">
    <property type="protein sequence ID" value="SVA03043.1"/>
    <property type="molecule type" value="Genomic_DNA"/>
</dbReference>
<dbReference type="GO" id="GO:0016757">
    <property type="term" value="F:glycosyltransferase activity"/>
    <property type="evidence" value="ECO:0007669"/>
    <property type="project" value="InterPro"/>
</dbReference>
<protein>
    <recommendedName>
        <fullName evidence="5">Glycosyltransferase subfamily 4-like N-terminal domain-containing protein</fullName>
    </recommendedName>
</protein>
<dbReference type="Gene3D" id="3.40.50.2000">
    <property type="entry name" value="Glycogen Phosphorylase B"/>
    <property type="match status" value="2"/>
</dbReference>
<sequence>VRTLAAYARHGSPDLVPVLYVLTPFVNAHRPLCEAFETVVCPLDGGNRVRRILAELTWLAARTAEVDAVHHLGGRLPGRGRRPAAVTIHDLQPLLRPENFSPAKRAFMARSLPRTARQADLLVAPSHAVADKLASRLGVSAERLAVVSVGAERIADGPNQPTGPPTVLYPSATYPHKNHVVLVEAFARIADRHSAARLVMTGGPGRADGEVRAAVLATGLGDRIALTGRIPTAELETLLAGAAVVAFPSAYEGFGIPVLEALAAGVPVVVGAGTPAAEMAGGLVPVLDSSDPAAWAEALDLLLSDADRRDRVARAGLTRVVGRTWENSAARLEDAWRRLLAAGRS</sequence>
<dbReference type="AlphaFoldDB" id="A0A381SP32"/>
<reference evidence="4" key="1">
    <citation type="submission" date="2018-05" db="EMBL/GenBank/DDBJ databases">
        <authorList>
            <person name="Lanie J.A."/>
            <person name="Ng W.-L."/>
            <person name="Kazmierczak K.M."/>
            <person name="Andrzejewski T.M."/>
            <person name="Davidsen T.M."/>
            <person name="Wayne K.J."/>
            <person name="Tettelin H."/>
            <person name="Glass J.I."/>
            <person name="Rusch D."/>
            <person name="Podicherti R."/>
            <person name="Tsui H.-C.T."/>
            <person name="Winkler M.E."/>
        </authorList>
    </citation>
    <scope>NUCLEOTIDE SEQUENCE</scope>
</reference>
<evidence type="ECO:0000259" key="3">
    <source>
        <dbReference type="Pfam" id="PF13439"/>
    </source>
</evidence>
<evidence type="ECO:0000259" key="2">
    <source>
        <dbReference type="Pfam" id="PF00534"/>
    </source>
</evidence>
<dbReference type="PANTHER" id="PTHR46401:SF2">
    <property type="entry name" value="GLYCOSYLTRANSFERASE WBBK-RELATED"/>
    <property type="match status" value="1"/>
</dbReference>
<gene>
    <name evidence="4" type="ORF">METZ01_LOCUS55897</name>
</gene>
<evidence type="ECO:0000256" key="1">
    <source>
        <dbReference type="ARBA" id="ARBA00022679"/>
    </source>
</evidence>
<dbReference type="InterPro" id="IPR028098">
    <property type="entry name" value="Glyco_trans_4-like_N"/>
</dbReference>
<evidence type="ECO:0000313" key="4">
    <source>
        <dbReference type="EMBL" id="SVA03043.1"/>
    </source>
</evidence>
<feature type="non-terminal residue" evidence="4">
    <location>
        <position position="1"/>
    </location>
</feature>
<accession>A0A381SP32</accession>
<name>A0A381SP32_9ZZZZ</name>
<dbReference type="Pfam" id="PF13439">
    <property type="entry name" value="Glyco_transf_4"/>
    <property type="match status" value="1"/>
</dbReference>
<feature type="domain" description="Glycosyltransferase subfamily 4-like N-terminal" evidence="3">
    <location>
        <begin position="35"/>
        <end position="150"/>
    </location>
</feature>
<proteinExistence type="predicted"/>
<evidence type="ECO:0008006" key="5">
    <source>
        <dbReference type="Google" id="ProtNLM"/>
    </source>
</evidence>
<dbReference type="Pfam" id="PF00534">
    <property type="entry name" value="Glycos_transf_1"/>
    <property type="match status" value="1"/>
</dbReference>
<keyword evidence="1" id="KW-0808">Transferase</keyword>
<dbReference type="GO" id="GO:0009103">
    <property type="term" value="P:lipopolysaccharide biosynthetic process"/>
    <property type="evidence" value="ECO:0007669"/>
    <property type="project" value="TreeGrafter"/>
</dbReference>